<comment type="caution">
    <text evidence="5">The sequence shown here is derived from an EMBL/GenBank/DDBJ whole genome shotgun (WGS) entry which is preliminary data.</text>
</comment>
<keyword evidence="3" id="KW-0804">Transcription</keyword>
<protein>
    <submittedName>
        <fullName evidence="5">GntR family transcriptional regulator</fullName>
    </submittedName>
</protein>
<dbReference type="InterPro" id="IPR011663">
    <property type="entry name" value="UTRA"/>
</dbReference>
<dbReference type="CDD" id="cd07377">
    <property type="entry name" value="WHTH_GntR"/>
    <property type="match status" value="1"/>
</dbReference>
<dbReference type="SUPFAM" id="SSF46785">
    <property type="entry name" value="Winged helix' DNA-binding domain"/>
    <property type="match status" value="1"/>
</dbReference>
<keyword evidence="2" id="KW-0238">DNA-binding</keyword>
<dbReference type="Gene3D" id="1.10.10.10">
    <property type="entry name" value="Winged helix-like DNA-binding domain superfamily/Winged helix DNA-binding domain"/>
    <property type="match status" value="1"/>
</dbReference>
<name>A0ABT5X3F5_9ENTE</name>
<dbReference type="InterPro" id="IPR000524">
    <property type="entry name" value="Tscrpt_reg_HTH_GntR"/>
</dbReference>
<evidence type="ECO:0000313" key="6">
    <source>
        <dbReference type="Proteomes" id="UP001147148"/>
    </source>
</evidence>
<dbReference type="InterPro" id="IPR036390">
    <property type="entry name" value="WH_DNA-bd_sf"/>
</dbReference>
<proteinExistence type="predicted"/>
<evidence type="ECO:0000256" key="3">
    <source>
        <dbReference type="ARBA" id="ARBA00023163"/>
    </source>
</evidence>
<dbReference type="SMART" id="SM00866">
    <property type="entry name" value="UTRA"/>
    <property type="match status" value="1"/>
</dbReference>
<dbReference type="PANTHER" id="PTHR44846">
    <property type="entry name" value="MANNOSYL-D-GLYCERATE TRANSPORT/METABOLISM SYSTEM REPRESSOR MNGR-RELATED"/>
    <property type="match status" value="1"/>
</dbReference>
<dbReference type="RefSeq" id="WP_275471964.1">
    <property type="nucleotide sequence ID" value="NZ_JAPDSH010000006.1"/>
</dbReference>
<evidence type="ECO:0000256" key="2">
    <source>
        <dbReference type="ARBA" id="ARBA00023125"/>
    </source>
</evidence>
<organism evidence="5 6">
    <name type="scientific">Vagococcus proximus</name>
    <dbReference type="NCBI Taxonomy" id="2991417"/>
    <lineage>
        <taxon>Bacteria</taxon>
        <taxon>Bacillati</taxon>
        <taxon>Bacillota</taxon>
        <taxon>Bacilli</taxon>
        <taxon>Lactobacillales</taxon>
        <taxon>Enterococcaceae</taxon>
        <taxon>Vagococcus</taxon>
    </lineage>
</organism>
<evidence type="ECO:0000256" key="1">
    <source>
        <dbReference type="ARBA" id="ARBA00023015"/>
    </source>
</evidence>
<keyword evidence="1" id="KW-0805">Transcription regulation</keyword>
<dbReference type="Gene3D" id="3.40.1410.10">
    <property type="entry name" value="Chorismate lyase-like"/>
    <property type="match status" value="1"/>
</dbReference>
<feature type="domain" description="HTH gntR-type" evidence="4">
    <location>
        <begin position="6"/>
        <end position="74"/>
    </location>
</feature>
<keyword evidence="6" id="KW-1185">Reference proteome</keyword>
<dbReference type="PROSITE" id="PS50949">
    <property type="entry name" value="HTH_GNTR"/>
    <property type="match status" value="1"/>
</dbReference>
<dbReference type="PRINTS" id="PR00035">
    <property type="entry name" value="HTHGNTR"/>
</dbReference>
<dbReference type="PANTHER" id="PTHR44846:SF1">
    <property type="entry name" value="MANNOSYL-D-GLYCERATE TRANSPORT_METABOLISM SYSTEM REPRESSOR MNGR-RELATED"/>
    <property type="match status" value="1"/>
</dbReference>
<dbReference type="InterPro" id="IPR036388">
    <property type="entry name" value="WH-like_DNA-bd_sf"/>
</dbReference>
<dbReference type="InterPro" id="IPR028978">
    <property type="entry name" value="Chorismate_lyase_/UTRA_dom_sf"/>
</dbReference>
<sequence length="236" mass="26991">MSKKNLPVYIQIHDKIQEEIEMGKWSVGDRLPSERELSLMFGVSRMTLRQAVQALADEGILERKVGSGTYVAREKVQETMTGTTSFSEIMAAQGKKPSSKTVSYFVTKPSASEIEKLDLTEDSQVIRMERVRYADDLPICFEVTTIPYDLVDQYNKKEITQSLYQTVTKDNHHKIGRAVQRVTAMVASEKIADYLAIKKGDPILRLKQISYLEEGRAFEYVRSQYVGSRFEFILEK</sequence>
<dbReference type="Pfam" id="PF00392">
    <property type="entry name" value="GntR"/>
    <property type="match status" value="1"/>
</dbReference>
<dbReference type="SUPFAM" id="SSF64288">
    <property type="entry name" value="Chorismate lyase-like"/>
    <property type="match status" value="1"/>
</dbReference>
<dbReference type="EMBL" id="JAPDSH010000006">
    <property type="protein sequence ID" value="MDF0480401.1"/>
    <property type="molecule type" value="Genomic_DNA"/>
</dbReference>
<evidence type="ECO:0000313" key="5">
    <source>
        <dbReference type="EMBL" id="MDF0480401.1"/>
    </source>
</evidence>
<accession>A0ABT5X3F5</accession>
<dbReference type="Pfam" id="PF07702">
    <property type="entry name" value="UTRA"/>
    <property type="match status" value="1"/>
</dbReference>
<reference evidence="5" key="1">
    <citation type="submission" date="2022-10" db="EMBL/GenBank/DDBJ databases">
        <title>Vagococcus sp. isolated from poultry meat.</title>
        <authorList>
            <person name="Johansson P."/>
            <person name="Bjorkroth J."/>
        </authorList>
    </citation>
    <scope>NUCLEOTIDE SEQUENCE</scope>
    <source>
        <strain evidence="5">PNs007</strain>
    </source>
</reference>
<gene>
    <name evidence="5" type="ORF">OL233_08915</name>
</gene>
<dbReference type="SMART" id="SM00345">
    <property type="entry name" value="HTH_GNTR"/>
    <property type="match status" value="1"/>
</dbReference>
<evidence type="ECO:0000259" key="4">
    <source>
        <dbReference type="PROSITE" id="PS50949"/>
    </source>
</evidence>
<dbReference type="InterPro" id="IPR050679">
    <property type="entry name" value="Bact_HTH_transcr_reg"/>
</dbReference>
<dbReference type="Proteomes" id="UP001147148">
    <property type="component" value="Unassembled WGS sequence"/>
</dbReference>